<feature type="compositionally biased region" description="Polar residues" evidence="1">
    <location>
        <begin position="1"/>
        <end position="33"/>
    </location>
</feature>
<dbReference type="SMART" id="SM00233">
    <property type="entry name" value="PH"/>
    <property type="match status" value="1"/>
</dbReference>
<dbReference type="PANTHER" id="PTHR21538:SF23">
    <property type="entry name" value="ANILLIN"/>
    <property type="match status" value="1"/>
</dbReference>
<dbReference type="GO" id="GO:0005826">
    <property type="term" value="C:actomyosin contractile ring"/>
    <property type="evidence" value="ECO:0007669"/>
    <property type="project" value="TreeGrafter"/>
</dbReference>
<name>A0A6P7G3A8_DIAVI</name>
<dbReference type="PROSITE" id="PS50003">
    <property type="entry name" value="PH_DOMAIN"/>
    <property type="match status" value="1"/>
</dbReference>
<proteinExistence type="predicted"/>
<dbReference type="InterPro" id="IPR012966">
    <property type="entry name" value="AHD"/>
</dbReference>
<protein>
    <submittedName>
        <fullName evidence="3">Anillin-like</fullName>
    </submittedName>
</protein>
<dbReference type="RefSeq" id="XP_028143464.1">
    <property type="nucleotide sequence ID" value="XM_028287663.1"/>
</dbReference>
<dbReference type="SUPFAM" id="SSF50729">
    <property type="entry name" value="PH domain-like"/>
    <property type="match status" value="1"/>
</dbReference>
<dbReference type="Pfam" id="PF00169">
    <property type="entry name" value="PH"/>
    <property type="match status" value="1"/>
</dbReference>
<dbReference type="InterPro" id="IPR051364">
    <property type="entry name" value="Cytokinesis/Rho-signaling"/>
</dbReference>
<sequence length="434" mass="50193">MYFQTAATPSTSNTSDSTQESTAGPSTSEYTTPSTLLTNTENGTETNSSEPVGRIIKHLVSIRRNRSGNCEDDARRREENRNLLTNLKTHQLLKKFALQNELINESSKAVNVCRTYPDFFEPQVIIESEKFLLLATIRKEAIKKELQRLEINDEDNLTSGTFKIQNISLYTKRVDPRVFQQCKIYYVCVVHHGAMVYSTKTVRQYGNCIIRFENIFTFENINSDFEVRVSIYGLQQESRPSVWPPKVKGQLLPLPNVVKKSLFELWGTRTVKPSQRNYNVYDLLHTPLDVPMVSTFRAAVTIDFNINVKETGYLALGLSVQGYILWEEKWCTLEGCILKYWNFKLEENTCVPEGEIDLKNCVSYEFTDVDEEICPNPTTLGISVKDEFNNYKYYLLSTENLKDFEKWTHSISTVFCYLKKWNGDGYPRTLRRYL</sequence>
<evidence type="ECO:0000259" key="2">
    <source>
        <dbReference type="PROSITE" id="PS50003"/>
    </source>
</evidence>
<feature type="compositionally biased region" description="Low complexity" evidence="1">
    <location>
        <begin position="34"/>
        <end position="50"/>
    </location>
</feature>
<dbReference type="PANTHER" id="PTHR21538">
    <property type="entry name" value="ANILLIN/RHOTEKIN RTKN"/>
    <property type="match status" value="1"/>
</dbReference>
<dbReference type="Pfam" id="PF08174">
    <property type="entry name" value="Anillin"/>
    <property type="match status" value="1"/>
</dbReference>
<gene>
    <name evidence="3" type="primary">LOC114337253</name>
</gene>
<dbReference type="InterPro" id="IPR011993">
    <property type="entry name" value="PH-like_dom_sf"/>
</dbReference>
<feature type="domain" description="PH" evidence="2">
    <location>
        <begin position="307"/>
        <end position="416"/>
    </location>
</feature>
<dbReference type="GO" id="GO:0000915">
    <property type="term" value="P:actomyosin contractile ring assembly"/>
    <property type="evidence" value="ECO:0007669"/>
    <property type="project" value="TreeGrafter"/>
</dbReference>
<dbReference type="InParanoid" id="A0A6P7G3A8"/>
<dbReference type="InterPro" id="IPR001849">
    <property type="entry name" value="PH_domain"/>
</dbReference>
<feature type="region of interest" description="Disordered" evidence="1">
    <location>
        <begin position="1"/>
        <end position="52"/>
    </location>
</feature>
<organism evidence="3">
    <name type="scientific">Diabrotica virgifera virgifera</name>
    <name type="common">western corn rootworm</name>
    <dbReference type="NCBI Taxonomy" id="50390"/>
    <lineage>
        <taxon>Eukaryota</taxon>
        <taxon>Metazoa</taxon>
        <taxon>Ecdysozoa</taxon>
        <taxon>Arthropoda</taxon>
        <taxon>Hexapoda</taxon>
        <taxon>Insecta</taxon>
        <taxon>Pterygota</taxon>
        <taxon>Neoptera</taxon>
        <taxon>Endopterygota</taxon>
        <taxon>Coleoptera</taxon>
        <taxon>Polyphaga</taxon>
        <taxon>Cucujiformia</taxon>
        <taxon>Chrysomeloidea</taxon>
        <taxon>Chrysomelidae</taxon>
        <taxon>Galerucinae</taxon>
        <taxon>Diabroticina</taxon>
        <taxon>Diabroticites</taxon>
        <taxon>Diabrotica</taxon>
    </lineage>
</organism>
<evidence type="ECO:0000256" key="1">
    <source>
        <dbReference type="SAM" id="MobiDB-lite"/>
    </source>
</evidence>
<dbReference type="GO" id="GO:0000281">
    <property type="term" value="P:mitotic cytokinesis"/>
    <property type="evidence" value="ECO:0007669"/>
    <property type="project" value="TreeGrafter"/>
</dbReference>
<dbReference type="Gene3D" id="2.30.29.30">
    <property type="entry name" value="Pleckstrin-homology domain (PH domain)/Phosphotyrosine-binding domain (PTB)"/>
    <property type="match status" value="1"/>
</dbReference>
<dbReference type="AlphaFoldDB" id="A0A6P7G3A8"/>
<evidence type="ECO:0000313" key="3">
    <source>
        <dbReference type="RefSeq" id="XP_028143464.1"/>
    </source>
</evidence>
<dbReference type="GO" id="GO:0031106">
    <property type="term" value="P:septin ring organization"/>
    <property type="evidence" value="ECO:0007669"/>
    <property type="project" value="TreeGrafter"/>
</dbReference>
<reference evidence="3" key="1">
    <citation type="submission" date="2025-08" db="UniProtKB">
        <authorList>
            <consortium name="RefSeq"/>
        </authorList>
    </citation>
    <scope>IDENTIFICATION</scope>
    <source>
        <tissue evidence="3">Whole insect</tissue>
    </source>
</reference>
<accession>A0A6P7G3A8</accession>